<feature type="domain" description="ABCA1-4-like C-terminal R2 regulatory" evidence="2">
    <location>
        <begin position="114"/>
        <end position="179"/>
    </location>
</feature>
<dbReference type="InterPro" id="IPR056264">
    <property type="entry name" value="R2_ABCA1-4-like"/>
</dbReference>
<dbReference type="PANTHER" id="PTHR19229:SF209">
    <property type="entry name" value="ATP-BINDING CASSETTE SUB-FAMILY A MEMBER 5 ISOFORM X1"/>
    <property type="match status" value="1"/>
</dbReference>
<evidence type="ECO:0000313" key="3">
    <source>
        <dbReference type="EMBL" id="CAC5403638.1"/>
    </source>
</evidence>
<dbReference type="GO" id="GO:0016020">
    <property type="term" value="C:membrane"/>
    <property type="evidence" value="ECO:0007669"/>
    <property type="project" value="InterPro"/>
</dbReference>
<dbReference type="InterPro" id="IPR026082">
    <property type="entry name" value="ABCA"/>
</dbReference>
<sequence>MAKKLSGGTKRKLSYIISMLGQPKVVLMDEPSTGMDPQSKRFLWDTISSSFSGTERGAILTTHYMEEADALCTRVAIMVNGKLECIGATQHLKNKYSSGYLLEVKLKIEDITDEEQAHRLEELQNYVMSLFPNAVTLEKFGTYAQFKVPKTDVPSLANVFASLEEGKRHHGMEEYSFSQSTLEQVFIEFAKRQLDEHAGDHDEDDKKDNKRISSLII</sequence>
<evidence type="ECO:0000256" key="1">
    <source>
        <dbReference type="SAM" id="MobiDB-lite"/>
    </source>
</evidence>
<dbReference type="OrthoDB" id="15927at2759"/>
<dbReference type="AlphaFoldDB" id="A0A6J8D4I6"/>
<name>A0A6J8D4I6_MYTCO</name>
<gene>
    <name evidence="3" type="ORF">MCOR_37513</name>
</gene>
<feature type="compositionally biased region" description="Basic and acidic residues" evidence="1">
    <location>
        <begin position="196"/>
        <end position="211"/>
    </location>
</feature>
<accession>A0A6J8D4I6</accession>
<evidence type="ECO:0000313" key="4">
    <source>
        <dbReference type="Proteomes" id="UP000507470"/>
    </source>
</evidence>
<dbReference type="GO" id="GO:0140359">
    <property type="term" value="F:ABC-type transporter activity"/>
    <property type="evidence" value="ECO:0007669"/>
    <property type="project" value="InterPro"/>
</dbReference>
<dbReference type="Proteomes" id="UP000507470">
    <property type="component" value="Unassembled WGS sequence"/>
</dbReference>
<protein>
    <submittedName>
        <fullName evidence="3">ABCA5</fullName>
    </submittedName>
</protein>
<dbReference type="InterPro" id="IPR027417">
    <property type="entry name" value="P-loop_NTPase"/>
</dbReference>
<dbReference type="GO" id="GO:0005319">
    <property type="term" value="F:lipid transporter activity"/>
    <property type="evidence" value="ECO:0007669"/>
    <property type="project" value="TreeGrafter"/>
</dbReference>
<dbReference type="SUPFAM" id="SSF52540">
    <property type="entry name" value="P-loop containing nucleoside triphosphate hydrolases"/>
    <property type="match status" value="1"/>
</dbReference>
<dbReference type="Gene3D" id="3.40.50.300">
    <property type="entry name" value="P-loop containing nucleotide triphosphate hydrolases"/>
    <property type="match status" value="1"/>
</dbReference>
<organism evidence="3 4">
    <name type="scientific">Mytilus coruscus</name>
    <name type="common">Sea mussel</name>
    <dbReference type="NCBI Taxonomy" id="42192"/>
    <lineage>
        <taxon>Eukaryota</taxon>
        <taxon>Metazoa</taxon>
        <taxon>Spiralia</taxon>
        <taxon>Lophotrochozoa</taxon>
        <taxon>Mollusca</taxon>
        <taxon>Bivalvia</taxon>
        <taxon>Autobranchia</taxon>
        <taxon>Pteriomorphia</taxon>
        <taxon>Mytilida</taxon>
        <taxon>Mytiloidea</taxon>
        <taxon>Mytilidae</taxon>
        <taxon>Mytilinae</taxon>
        <taxon>Mytilus</taxon>
    </lineage>
</organism>
<proteinExistence type="predicted"/>
<evidence type="ECO:0000259" key="2">
    <source>
        <dbReference type="Pfam" id="PF23321"/>
    </source>
</evidence>
<reference evidence="3 4" key="1">
    <citation type="submission" date="2020-06" db="EMBL/GenBank/DDBJ databases">
        <authorList>
            <person name="Li R."/>
            <person name="Bekaert M."/>
        </authorList>
    </citation>
    <scope>NUCLEOTIDE SEQUENCE [LARGE SCALE GENOMIC DNA]</scope>
    <source>
        <strain evidence="4">wild</strain>
    </source>
</reference>
<keyword evidence="4" id="KW-1185">Reference proteome</keyword>
<dbReference type="PANTHER" id="PTHR19229">
    <property type="entry name" value="ATP-BINDING CASSETTE TRANSPORTER SUBFAMILY A ABCA"/>
    <property type="match status" value="1"/>
</dbReference>
<dbReference type="Pfam" id="PF23321">
    <property type="entry name" value="R1_ABCA1"/>
    <property type="match status" value="1"/>
</dbReference>
<feature type="region of interest" description="Disordered" evidence="1">
    <location>
        <begin position="196"/>
        <end position="217"/>
    </location>
</feature>
<dbReference type="EMBL" id="CACVKT020006800">
    <property type="protein sequence ID" value="CAC5403638.1"/>
    <property type="molecule type" value="Genomic_DNA"/>
</dbReference>